<keyword evidence="2" id="KW-0732">Signal</keyword>
<dbReference type="OrthoDB" id="5843172at2759"/>
<dbReference type="Pfam" id="PF01682">
    <property type="entry name" value="DB"/>
    <property type="match status" value="1"/>
</dbReference>
<reference evidence="4 5" key="1">
    <citation type="journal article" date="2015" name="Genome Biol.">
        <title>Comparative genomics of Steinernema reveals deeply conserved gene regulatory networks.</title>
        <authorList>
            <person name="Dillman A.R."/>
            <person name="Macchietto M."/>
            <person name="Porter C.F."/>
            <person name="Rogers A."/>
            <person name="Williams B."/>
            <person name="Antoshechkin I."/>
            <person name="Lee M.M."/>
            <person name="Goodwin Z."/>
            <person name="Lu X."/>
            <person name="Lewis E.E."/>
            <person name="Goodrich-Blair H."/>
            <person name="Stock S.P."/>
            <person name="Adams B.J."/>
            <person name="Sternberg P.W."/>
            <person name="Mortazavi A."/>
        </authorList>
    </citation>
    <scope>NUCLEOTIDE SEQUENCE [LARGE SCALE GENOMIC DNA]</scope>
    <source>
        <strain evidence="4 5">ALL</strain>
    </source>
</reference>
<keyword evidence="5" id="KW-1185">Reference proteome</keyword>
<feature type="chain" id="PRO_5020761921" description="Domain of unknown function DB domain-containing protein" evidence="2">
    <location>
        <begin position="19"/>
        <end position="219"/>
    </location>
</feature>
<dbReference type="Proteomes" id="UP000298663">
    <property type="component" value="Unassembled WGS sequence"/>
</dbReference>
<protein>
    <recommendedName>
        <fullName evidence="3">Domain of unknown function DB domain-containing protein</fullName>
    </recommendedName>
</protein>
<organism evidence="4 5">
    <name type="scientific">Steinernema carpocapsae</name>
    <name type="common">Entomopathogenic nematode</name>
    <dbReference type="NCBI Taxonomy" id="34508"/>
    <lineage>
        <taxon>Eukaryota</taxon>
        <taxon>Metazoa</taxon>
        <taxon>Ecdysozoa</taxon>
        <taxon>Nematoda</taxon>
        <taxon>Chromadorea</taxon>
        <taxon>Rhabditida</taxon>
        <taxon>Tylenchina</taxon>
        <taxon>Panagrolaimomorpha</taxon>
        <taxon>Strongyloidoidea</taxon>
        <taxon>Steinernematidae</taxon>
        <taxon>Steinernema</taxon>
    </lineage>
</organism>
<dbReference type="EMBL" id="AZBU02000005">
    <property type="protein sequence ID" value="TKR75848.1"/>
    <property type="molecule type" value="Genomic_DNA"/>
</dbReference>
<proteinExistence type="predicted"/>
<feature type="domain" description="Domain of unknown function DB" evidence="3">
    <location>
        <begin position="98"/>
        <end position="200"/>
    </location>
</feature>
<reference evidence="4 5" key="2">
    <citation type="journal article" date="2019" name="G3 (Bethesda)">
        <title>Hybrid Assembly of the Genome of the Entomopathogenic Nematode Steinernema carpocapsae Identifies the X-Chromosome.</title>
        <authorList>
            <person name="Serra L."/>
            <person name="Macchietto M."/>
            <person name="Macias-Munoz A."/>
            <person name="McGill C.J."/>
            <person name="Rodriguez I.M."/>
            <person name="Rodriguez B."/>
            <person name="Murad R."/>
            <person name="Mortazavi A."/>
        </authorList>
    </citation>
    <scope>NUCLEOTIDE SEQUENCE [LARGE SCALE GENOMIC DNA]</scope>
    <source>
        <strain evidence="4 5">ALL</strain>
    </source>
</reference>
<evidence type="ECO:0000313" key="4">
    <source>
        <dbReference type="EMBL" id="TKR75848.1"/>
    </source>
</evidence>
<evidence type="ECO:0000313" key="5">
    <source>
        <dbReference type="Proteomes" id="UP000298663"/>
    </source>
</evidence>
<name>A0A4U5N0T2_STECR</name>
<dbReference type="AlphaFoldDB" id="A0A4U5N0T2"/>
<feature type="region of interest" description="Disordered" evidence="1">
    <location>
        <begin position="66"/>
        <end position="89"/>
    </location>
</feature>
<feature type="signal peptide" evidence="2">
    <location>
        <begin position="1"/>
        <end position="18"/>
    </location>
</feature>
<dbReference type="InterPro" id="IPR002602">
    <property type="entry name" value="DB"/>
</dbReference>
<accession>A0A4U5N0T2</accession>
<comment type="caution">
    <text evidence="4">The sequence shown here is derived from an EMBL/GenBank/DDBJ whole genome shotgun (WGS) entry which is preliminary data.</text>
</comment>
<dbReference type="PANTHER" id="PTHR46705:SF9">
    <property type="entry name" value="DOMAIN OF UNKNOWN FUNCTION DB DOMAIN-CONTAINING PROTEIN"/>
    <property type="match status" value="1"/>
</dbReference>
<evidence type="ECO:0000256" key="1">
    <source>
        <dbReference type="SAM" id="MobiDB-lite"/>
    </source>
</evidence>
<gene>
    <name evidence="4" type="ORF">L596_017084</name>
</gene>
<sequence>MFALAVVGIALVAQVSEACFASGICGDGCAPPPPPTCGGCGYGYSCGQYGCYRARAASSKTLSIASGEEGAEGPQGEYLVDEEENRAPETPDEKFMACCKDMKLPDSCLDKCSFATFSRDALQAMYFRTDKCPMQAAAALQFCAAQGRDHKQCCARNGVGSTLAGKKCLDLCDQRPGEPKQLDMSYMSCFDRFENMKGCFWHDLEKGRGKGAARRFDYI</sequence>
<dbReference type="STRING" id="34508.A0A4U5N0T2"/>
<evidence type="ECO:0000256" key="2">
    <source>
        <dbReference type="SAM" id="SignalP"/>
    </source>
</evidence>
<dbReference type="PANTHER" id="PTHR46705">
    <property type="entry name" value="PROTEIN CBG09805"/>
    <property type="match status" value="1"/>
</dbReference>
<evidence type="ECO:0000259" key="3">
    <source>
        <dbReference type="Pfam" id="PF01682"/>
    </source>
</evidence>